<protein>
    <recommendedName>
        <fullName evidence="2">Nephrocystin 3-like N-terminal domain-containing protein</fullName>
    </recommendedName>
</protein>
<evidence type="ECO:0000313" key="4">
    <source>
        <dbReference type="Proteomes" id="UP000307440"/>
    </source>
</evidence>
<dbReference type="Proteomes" id="UP000307440">
    <property type="component" value="Unassembled WGS sequence"/>
</dbReference>
<dbReference type="PANTHER" id="PTHR10039">
    <property type="entry name" value="AMELOGENIN"/>
    <property type="match status" value="1"/>
</dbReference>
<dbReference type="AlphaFoldDB" id="A0A5C3KYS6"/>
<feature type="domain" description="Nephrocystin 3-like N-terminal" evidence="2">
    <location>
        <begin position="63"/>
        <end position="205"/>
    </location>
</feature>
<dbReference type="Gene3D" id="3.40.50.300">
    <property type="entry name" value="P-loop containing nucleotide triphosphate hydrolases"/>
    <property type="match status" value="1"/>
</dbReference>
<proteinExistence type="predicted"/>
<dbReference type="SUPFAM" id="SSF52540">
    <property type="entry name" value="P-loop containing nucleoside triphosphate hydrolases"/>
    <property type="match status" value="1"/>
</dbReference>
<evidence type="ECO:0000313" key="3">
    <source>
        <dbReference type="EMBL" id="TFK21108.1"/>
    </source>
</evidence>
<keyword evidence="4" id="KW-1185">Reference proteome</keyword>
<dbReference type="EMBL" id="ML210278">
    <property type="protein sequence ID" value="TFK21108.1"/>
    <property type="molecule type" value="Genomic_DNA"/>
</dbReference>
<keyword evidence="1" id="KW-0677">Repeat</keyword>
<dbReference type="InterPro" id="IPR027417">
    <property type="entry name" value="P-loop_NTPase"/>
</dbReference>
<evidence type="ECO:0000256" key="1">
    <source>
        <dbReference type="ARBA" id="ARBA00022737"/>
    </source>
</evidence>
<reference evidence="3 4" key="1">
    <citation type="journal article" date="2019" name="Nat. Ecol. Evol.">
        <title>Megaphylogeny resolves global patterns of mushroom evolution.</title>
        <authorList>
            <person name="Varga T."/>
            <person name="Krizsan K."/>
            <person name="Foldi C."/>
            <person name="Dima B."/>
            <person name="Sanchez-Garcia M."/>
            <person name="Sanchez-Ramirez S."/>
            <person name="Szollosi G.J."/>
            <person name="Szarkandi J.G."/>
            <person name="Papp V."/>
            <person name="Albert L."/>
            <person name="Andreopoulos W."/>
            <person name="Angelini C."/>
            <person name="Antonin V."/>
            <person name="Barry K.W."/>
            <person name="Bougher N.L."/>
            <person name="Buchanan P."/>
            <person name="Buyck B."/>
            <person name="Bense V."/>
            <person name="Catcheside P."/>
            <person name="Chovatia M."/>
            <person name="Cooper J."/>
            <person name="Damon W."/>
            <person name="Desjardin D."/>
            <person name="Finy P."/>
            <person name="Geml J."/>
            <person name="Haridas S."/>
            <person name="Hughes K."/>
            <person name="Justo A."/>
            <person name="Karasinski D."/>
            <person name="Kautmanova I."/>
            <person name="Kiss B."/>
            <person name="Kocsube S."/>
            <person name="Kotiranta H."/>
            <person name="LaButti K.M."/>
            <person name="Lechner B.E."/>
            <person name="Liimatainen K."/>
            <person name="Lipzen A."/>
            <person name="Lukacs Z."/>
            <person name="Mihaltcheva S."/>
            <person name="Morgado L.N."/>
            <person name="Niskanen T."/>
            <person name="Noordeloos M.E."/>
            <person name="Ohm R.A."/>
            <person name="Ortiz-Santana B."/>
            <person name="Ovrebo C."/>
            <person name="Racz N."/>
            <person name="Riley R."/>
            <person name="Savchenko A."/>
            <person name="Shiryaev A."/>
            <person name="Soop K."/>
            <person name="Spirin V."/>
            <person name="Szebenyi C."/>
            <person name="Tomsovsky M."/>
            <person name="Tulloss R.E."/>
            <person name="Uehling J."/>
            <person name="Grigoriev I.V."/>
            <person name="Vagvolgyi C."/>
            <person name="Papp T."/>
            <person name="Martin F.M."/>
            <person name="Miettinen O."/>
            <person name="Hibbett D.S."/>
            <person name="Nagy L.G."/>
        </authorList>
    </citation>
    <scope>NUCLEOTIDE SEQUENCE [LARGE SCALE GENOMIC DNA]</scope>
    <source>
        <strain evidence="3 4">CBS 121175</strain>
    </source>
</reference>
<dbReference type="InterPro" id="IPR056884">
    <property type="entry name" value="NPHP3-like_N"/>
</dbReference>
<dbReference type="OrthoDB" id="3038309at2759"/>
<name>A0A5C3KYS6_COPMA</name>
<sequence length="1235" mass="138466">MLTINGWDYLDGGSEIDEALRGLRKPKGCAWDPDRTCLPGTRVLHIEEITSWAAKLEGGDPDPGAHILIVPGPAGSGKSALAHTICRETERKGILVCSIFFDQRGEPLTADNFMAAFIQGLCGVGIEVKKAIAQLVIENPTLASASATRQFEDIIMRVLSLLPAERTFVVGIDALDEQLDGSILPFLRDHVPRLPSSFRFVLTTRPDPRVMRDLENQRHIITFPRSLIGDSTEEDIKAFATSWLSTKSYYDTISPELLASFIVKSEGLFLWAQTVLNHIDGSYEPAAELADIVKGASSHWTEAKTAAGKLEALYERILSKLEWTDWRFVEKYTMVMGALVTLQEPLSAAGIAALYEPKGIAVVHIHKICTLVRPLLQNYHKDDSKQPIRLLHLSVQEWLATRASAPYRLNCQDHHSILAKLSLAAIKKDLRPFNVPFLGYTGGDWVWNVAKDAPKIPVLLKDAVHEKLWYSLRFCDSHVLALSREEIDAEHAALLRDTVVENPAPILEAIISTGSLTELVSLGNIALEHCCPDDQLGAKARLTAQVYCSVGRCLYADQRKLESFPLFEEAVKTYRQDVLDDDAAVGLELAVCLNHLASQFKEWDRSGEALSNIEEALCISRQLVLTDLDNNNCQHLLANSLAVKALILRRLGRDEESYQMGVEVMELDRQLSTTRPGKYQFQLALALLTLASTLKFRNRLEDAIKFSHEAITTFRRLAVLYPSPETQHHLPDSLAKHAEYLREAGRTGEGAEMKEEVVEIRRGLVNKYRGSSKWFLAKALEDLVKYLDQCGRLADAMPFSQEEVDIRRELVKDSEEGSDGYCHGQQNLADSLRRHATYLCKMGMPAEAHEMEHEVVKIRHRLWLDYQSSQEFNEALLVALADWTTSLAARGSAVESMPLYRELVEYHRRLTVQDPKVHRPLLAFSLQCYAWNLSKIPGREQESVKMVGEAVETYRRLAVPDPTTSNQDYELANSIENSFSGHAARLQQMGISAEAPETIQHEVVEIRRRIWRTDPSSQQFNANLWWSLSNWTTSLVACGRPSDSIPIYQELVQVHRKCAGQDPRVYEPLLASSLNEYAWNLAKLPGYEQESVTIGQEAVEARRRVVASDPTATALEVDLANTLDTLAYSLNLCKKYAESLQIVLEGLEICNRVNTNVPGSCTDHFFGFLHTRHAETLVGLGREDEAVVPVQEAITIYRRLLDKFPWSSEYQLDMQSCTSLLEKISGGRAGIIIKV</sequence>
<dbReference type="SUPFAM" id="SSF48452">
    <property type="entry name" value="TPR-like"/>
    <property type="match status" value="2"/>
</dbReference>
<dbReference type="Gene3D" id="1.25.40.10">
    <property type="entry name" value="Tetratricopeptide repeat domain"/>
    <property type="match status" value="3"/>
</dbReference>
<dbReference type="PANTHER" id="PTHR10039:SF14">
    <property type="entry name" value="NACHT DOMAIN-CONTAINING PROTEIN"/>
    <property type="match status" value="1"/>
</dbReference>
<evidence type="ECO:0000259" key="2">
    <source>
        <dbReference type="Pfam" id="PF24883"/>
    </source>
</evidence>
<dbReference type="Pfam" id="PF24883">
    <property type="entry name" value="NPHP3_N"/>
    <property type="match status" value="1"/>
</dbReference>
<dbReference type="InterPro" id="IPR011990">
    <property type="entry name" value="TPR-like_helical_dom_sf"/>
</dbReference>
<accession>A0A5C3KYS6</accession>
<organism evidence="3 4">
    <name type="scientific">Coprinopsis marcescibilis</name>
    <name type="common">Agaric fungus</name>
    <name type="synonym">Psathyrella marcescibilis</name>
    <dbReference type="NCBI Taxonomy" id="230819"/>
    <lineage>
        <taxon>Eukaryota</taxon>
        <taxon>Fungi</taxon>
        <taxon>Dikarya</taxon>
        <taxon>Basidiomycota</taxon>
        <taxon>Agaricomycotina</taxon>
        <taxon>Agaricomycetes</taxon>
        <taxon>Agaricomycetidae</taxon>
        <taxon>Agaricales</taxon>
        <taxon>Agaricineae</taxon>
        <taxon>Psathyrellaceae</taxon>
        <taxon>Coprinopsis</taxon>
    </lineage>
</organism>
<gene>
    <name evidence="3" type="ORF">FA15DRAFT_96594</name>
</gene>